<dbReference type="Proteomes" id="UP000595897">
    <property type="component" value="Chromosome"/>
</dbReference>
<dbReference type="KEGG" id="ahb:bsdtb5_07390"/>
<dbReference type="RefSeq" id="WP_271714720.1">
    <property type="nucleotide sequence ID" value="NZ_AP024169.1"/>
</dbReference>
<protein>
    <submittedName>
        <fullName evidence="1">Uncharacterized protein</fullName>
    </submittedName>
</protein>
<dbReference type="AlphaFoldDB" id="A0A7R7EIR3"/>
<organism evidence="1 2">
    <name type="scientific">Anaeromicropila herbilytica</name>
    <dbReference type="NCBI Taxonomy" id="2785025"/>
    <lineage>
        <taxon>Bacteria</taxon>
        <taxon>Bacillati</taxon>
        <taxon>Bacillota</taxon>
        <taxon>Clostridia</taxon>
        <taxon>Lachnospirales</taxon>
        <taxon>Lachnospiraceae</taxon>
        <taxon>Anaeromicropila</taxon>
    </lineage>
</organism>
<evidence type="ECO:0000313" key="2">
    <source>
        <dbReference type="Proteomes" id="UP000595897"/>
    </source>
</evidence>
<accession>A0A7R7EIR3</accession>
<name>A0A7R7EIR3_9FIRM</name>
<gene>
    <name evidence="1" type="ORF">bsdtb5_07390</name>
</gene>
<reference evidence="1 2" key="1">
    <citation type="submission" date="2020-11" db="EMBL/GenBank/DDBJ databases">
        <title>Draft genome sequencing of a Lachnospiraceae strain isolated from anoxic soil subjected to BSD treatment.</title>
        <authorList>
            <person name="Uek A."/>
            <person name="Tonouchi A."/>
        </authorList>
    </citation>
    <scope>NUCLEOTIDE SEQUENCE [LARGE SCALE GENOMIC DNA]</scope>
    <source>
        <strain evidence="1 2">TB5</strain>
    </source>
</reference>
<sequence length="133" mass="15795">MIEYYKSLPDYMPIDELEKLFRRFLINVKTTNFRIEESLEALLELADRQWYTYELLSEDLKAEIEEWLLSIIDFESDEIIEYLTLIVGRLGLSKLYATMKGSLTGNLKKEVRQEIEEIVEEIDGHVENPYYGM</sequence>
<keyword evidence="2" id="KW-1185">Reference proteome</keyword>
<evidence type="ECO:0000313" key="1">
    <source>
        <dbReference type="EMBL" id="BCN29444.1"/>
    </source>
</evidence>
<dbReference type="EMBL" id="AP024169">
    <property type="protein sequence ID" value="BCN29444.1"/>
    <property type="molecule type" value="Genomic_DNA"/>
</dbReference>
<proteinExistence type="predicted"/>